<keyword evidence="4" id="KW-1185">Reference proteome</keyword>
<evidence type="ECO:0000313" key="4">
    <source>
        <dbReference type="Proteomes" id="UP000247498"/>
    </source>
</evidence>
<feature type="region of interest" description="Disordered" evidence="2">
    <location>
        <begin position="1"/>
        <end position="53"/>
    </location>
</feature>
<evidence type="ECO:0000256" key="1">
    <source>
        <dbReference type="ARBA" id="ARBA00004430"/>
    </source>
</evidence>
<dbReference type="Proteomes" id="UP000247498">
    <property type="component" value="Unassembled WGS sequence"/>
</dbReference>
<dbReference type="SUPFAM" id="SSF81383">
    <property type="entry name" value="F-box domain"/>
    <property type="match status" value="1"/>
</dbReference>
<gene>
    <name evidence="3" type="ORF">Rsub_07559</name>
</gene>
<dbReference type="InterPro" id="IPR036047">
    <property type="entry name" value="F-box-like_dom_sf"/>
</dbReference>
<comment type="subcellular location">
    <subcellularLocation>
        <location evidence="1">Cytoplasm</location>
        <location evidence="1">Cytoskeleton</location>
        <location evidence="1">Cilium axoneme</location>
    </subcellularLocation>
</comment>
<protein>
    <recommendedName>
        <fullName evidence="5">F-box domain-containing protein</fullName>
    </recommendedName>
</protein>
<evidence type="ECO:0008006" key="5">
    <source>
        <dbReference type="Google" id="ProtNLM"/>
    </source>
</evidence>
<organism evidence="3 4">
    <name type="scientific">Raphidocelis subcapitata</name>
    <dbReference type="NCBI Taxonomy" id="307507"/>
    <lineage>
        <taxon>Eukaryota</taxon>
        <taxon>Viridiplantae</taxon>
        <taxon>Chlorophyta</taxon>
        <taxon>core chlorophytes</taxon>
        <taxon>Chlorophyceae</taxon>
        <taxon>CS clade</taxon>
        <taxon>Sphaeropleales</taxon>
        <taxon>Selenastraceae</taxon>
        <taxon>Raphidocelis</taxon>
    </lineage>
</organism>
<sequence length="352" mass="35614">MLPARGCTPSYKPSGGGPASAAAAGAAGGSGPAPGHPSHGGEGGGDEGKPCWEPGLPRDLLARVLGQLARGRDRAAAARACRAWRAALAAAVRELRRVPSESLARALERFPAARAASVADPDAAAAFDAPRLAAALAACPRPLDALVVCEHHHWGAAALVAMAAGSARGAALAGRLRALELDLLYAMVLPPSLGDALPGLRSLTLANYRNGGHGLEGTLGARGAGGCTGLTSLRLLSLYCSALPGLGALGALRRLELAGCWNLREMPEPPSSLQELTVRGCQVLTQLHVGTELRGLTALTVCSCPSLYRQPLWADAAAAAAAHRASGAEGVPQPLPGLECLTALRSLNLSAA</sequence>
<dbReference type="SUPFAM" id="SSF52058">
    <property type="entry name" value="L domain-like"/>
    <property type="match status" value="1"/>
</dbReference>
<dbReference type="STRING" id="307507.A0A2V0P5C2"/>
<dbReference type="AlphaFoldDB" id="A0A2V0P5C2"/>
<accession>A0A2V0P5C2</accession>
<dbReference type="InParanoid" id="A0A2V0P5C2"/>
<dbReference type="InterPro" id="IPR032675">
    <property type="entry name" value="LRR_dom_sf"/>
</dbReference>
<reference evidence="3 4" key="1">
    <citation type="journal article" date="2018" name="Sci. Rep.">
        <title>Raphidocelis subcapitata (=Pseudokirchneriella subcapitata) provides an insight into genome evolution and environmental adaptations in the Sphaeropleales.</title>
        <authorList>
            <person name="Suzuki S."/>
            <person name="Yamaguchi H."/>
            <person name="Nakajima N."/>
            <person name="Kawachi M."/>
        </authorList>
    </citation>
    <scope>NUCLEOTIDE SEQUENCE [LARGE SCALE GENOMIC DNA]</scope>
    <source>
        <strain evidence="3 4">NIES-35</strain>
    </source>
</reference>
<proteinExistence type="predicted"/>
<evidence type="ECO:0000313" key="3">
    <source>
        <dbReference type="EMBL" id="GBF95058.1"/>
    </source>
</evidence>
<comment type="caution">
    <text evidence="3">The sequence shown here is derived from an EMBL/GenBank/DDBJ whole genome shotgun (WGS) entry which is preliminary data.</text>
</comment>
<name>A0A2V0P5C2_9CHLO</name>
<dbReference type="Gene3D" id="3.80.10.10">
    <property type="entry name" value="Ribonuclease Inhibitor"/>
    <property type="match status" value="1"/>
</dbReference>
<dbReference type="EMBL" id="BDRX01000059">
    <property type="protein sequence ID" value="GBF95058.1"/>
    <property type="molecule type" value="Genomic_DNA"/>
</dbReference>
<evidence type="ECO:0000256" key="2">
    <source>
        <dbReference type="SAM" id="MobiDB-lite"/>
    </source>
</evidence>
<feature type="compositionally biased region" description="Gly residues" evidence="2">
    <location>
        <begin position="26"/>
        <end position="43"/>
    </location>
</feature>
<dbReference type="GO" id="GO:0005930">
    <property type="term" value="C:axoneme"/>
    <property type="evidence" value="ECO:0007669"/>
    <property type="project" value="UniProtKB-SubCell"/>
</dbReference>
<dbReference type="OrthoDB" id="676979at2759"/>